<reference evidence="1 2" key="2">
    <citation type="journal article" date="2022" name="Mol. Ecol. Resour.">
        <title>The genomes of chicory, endive, great burdock and yacon provide insights into Asteraceae paleo-polyploidization history and plant inulin production.</title>
        <authorList>
            <person name="Fan W."/>
            <person name="Wang S."/>
            <person name="Wang H."/>
            <person name="Wang A."/>
            <person name="Jiang F."/>
            <person name="Liu H."/>
            <person name="Zhao H."/>
            <person name="Xu D."/>
            <person name="Zhang Y."/>
        </authorList>
    </citation>
    <scope>NUCLEOTIDE SEQUENCE [LARGE SCALE GENOMIC DNA]</scope>
    <source>
        <strain evidence="2">cv. Punajuju</strain>
        <tissue evidence="1">Leaves</tissue>
    </source>
</reference>
<evidence type="ECO:0000313" key="1">
    <source>
        <dbReference type="EMBL" id="KAI3767312.1"/>
    </source>
</evidence>
<accession>A0ACB9F865</accession>
<name>A0ACB9F865_CICIN</name>
<dbReference type="EMBL" id="CM042011">
    <property type="protein sequence ID" value="KAI3767312.1"/>
    <property type="molecule type" value="Genomic_DNA"/>
</dbReference>
<sequence length="92" mass="9774">MDVMISAVETGGLTDYDADAVIKSTCLVQEEIDNHVGKDRQVNDSDISKLVYLQAIVKETLRLYPAAPLGAICSGASGIAASVCCWTAALIW</sequence>
<proteinExistence type="predicted"/>
<evidence type="ECO:0000313" key="2">
    <source>
        <dbReference type="Proteomes" id="UP001055811"/>
    </source>
</evidence>
<organism evidence="1 2">
    <name type="scientific">Cichorium intybus</name>
    <name type="common">Chicory</name>
    <dbReference type="NCBI Taxonomy" id="13427"/>
    <lineage>
        <taxon>Eukaryota</taxon>
        <taxon>Viridiplantae</taxon>
        <taxon>Streptophyta</taxon>
        <taxon>Embryophyta</taxon>
        <taxon>Tracheophyta</taxon>
        <taxon>Spermatophyta</taxon>
        <taxon>Magnoliopsida</taxon>
        <taxon>eudicotyledons</taxon>
        <taxon>Gunneridae</taxon>
        <taxon>Pentapetalae</taxon>
        <taxon>asterids</taxon>
        <taxon>campanulids</taxon>
        <taxon>Asterales</taxon>
        <taxon>Asteraceae</taxon>
        <taxon>Cichorioideae</taxon>
        <taxon>Cichorieae</taxon>
        <taxon>Cichoriinae</taxon>
        <taxon>Cichorium</taxon>
    </lineage>
</organism>
<dbReference type="Proteomes" id="UP001055811">
    <property type="component" value="Linkage Group LG03"/>
</dbReference>
<comment type="caution">
    <text evidence="1">The sequence shown here is derived from an EMBL/GenBank/DDBJ whole genome shotgun (WGS) entry which is preliminary data.</text>
</comment>
<reference evidence="2" key="1">
    <citation type="journal article" date="2022" name="Mol. Ecol. Resour.">
        <title>The genomes of chicory, endive, great burdock and yacon provide insights into Asteraceae palaeo-polyploidization history and plant inulin production.</title>
        <authorList>
            <person name="Fan W."/>
            <person name="Wang S."/>
            <person name="Wang H."/>
            <person name="Wang A."/>
            <person name="Jiang F."/>
            <person name="Liu H."/>
            <person name="Zhao H."/>
            <person name="Xu D."/>
            <person name="Zhang Y."/>
        </authorList>
    </citation>
    <scope>NUCLEOTIDE SEQUENCE [LARGE SCALE GENOMIC DNA]</scope>
    <source>
        <strain evidence="2">cv. Punajuju</strain>
    </source>
</reference>
<protein>
    <submittedName>
        <fullName evidence="1">Uncharacterized protein</fullName>
    </submittedName>
</protein>
<keyword evidence="2" id="KW-1185">Reference proteome</keyword>
<gene>
    <name evidence="1" type="ORF">L2E82_17407</name>
</gene>